<reference evidence="2" key="1">
    <citation type="submission" date="2018-06" db="EMBL/GenBank/DDBJ databases">
        <authorList>
            <person name="Zhirakovskaya E."/>
        </authorList>
    </citation>
    <scope>NUCLEOTIDE SEQUENCE</scope>
</reference>
<dbReference type="PANTHER" id="PTHR46648:SF1">
    <property type="entry name" value="ADENOSINE 5'-MONOPHOSPHORAMIDASE HNT1"/>
    <property type="match status" value="1"/>
</dbReference>
<dbReference type="SUPFAM" id="SSF54197">
    <property type="entry name" value="HIT-like"/>
    <property type="match status" value="1"/>
</dbReference>
<organism evidence="2">
    <name type="scientific">hydrothermal vent metagenome</name>
    <dbReference type="NCBI Taxonomy" id="652676"/>
    <lineage>
        <taxon>unclassified sequences</taxon>
        <taxon>metagenomes</taxon>
        <taxon>ecological metagenomes</taxon>
    </lineage>
</organism>
<sequence length="144" mass="15406">MSLEAQYDPDNIFAKIIRGDIPSVKIFETDAILAFMDVFPQSEGHCLVIHKQATATNLFDVDADVLATLTAAVQKLAQAVRDGLAPDGIRIAQFNGAPAGQTVYHLHFHIIPVYEGRDLGAHASGGPADTQSLEKVAAKIRAAL</sequence>
<dbReference type="AlphaFoldDB" id="A0A3B0S8R7"/>
<dbReference type="Pfam" id="PF01230">
    <property type="entry name" value="HIT"/>
    <property type="match status" value="1"/>
</dbReference>
<dbReference type="InterPro" id="IPR039384">
    <property type="entry name" value="HINT"/>
</dbReference>
<keyword evidence="2" id="KW-0378">Hydrolase</keyword>
<evidence type="ECO:0000259" key="1">
    <source>
        <dbReference type="PROSITE" id="PS51084"/>
    </source>
</evidence>
<gene>
    <name evidence="2" type="ORF">MNBD_ALPHA05-1163</name>
</gene>
<dbReference type="PROSITE" id="PS51084">
    <property type="entry name" value="HIT_2"/>
    <property type="match status" value="1"/>
</dbReference>
<name>A0A3B0S8R7_9ZZZZ</name>
<protein>
    <submittedName>
        <fullName evidence="2">Bis(5'-nucleosyl)-tetraphosphatase (Asymmetrical)</fullName>
        <ecNumber evidence="2">3.6.1.17</ecNumber>
    </submittedName>
</protein>
<proteinExistence type="predicted"/>
<accession>A0A3B0S8R7</accession>
<dbReference type="InterPro" id="IPR036265">
    <property type="entry name" value="HIT-like_sf"/>
</dbReference>
<evidence type="ECO:0000313" key="2">
    <source>
        <dbReference type="EMBL" id="VAW02705.1"/>
    </source>
</evidence>
<dbReference type="GO" id="GO:0004081">
    <property type="term" value="F:bis(5'-nucleosyl)-tetraphosphatase (asymmetrical) activity"/>
    <property type="evidence" value="ECO:0007669"/>
    <property type="project" value="UniProtKB-EC"/>
</dbReference>
<dbReference type="CDD" id="cd01277">
    <property type="entry name" value="HINT_subgroup"/>
    <property type="match status" value="1"/>
</dbReference>
<dbReference type="PRINTS" id="PR00332">
    <property type="entry name" value="HISTRIAD"/>
</dbReference>
<dbReference type="InterPro" id="IPR011146">
    <property type="entry name" value="HIT-like"/>
</dbReference>
<dbReference type="GO" id="GO:0009117">
    <property type="term" value="P:nucleotide metabolic process"/>
    <property type="evidence" value="ECO:0007669"/>
    <property type="project" value="TreeGrafter"/>
</dbReference>
<dbReference type="InterPro" id="IPR001310">
    <property type="entry name" value="Histidine_triad_HIT"/>
</dbReference>
<feature type="domain" description="HIT" evidence="1">
    <location>
        <begin position="12"/>
        <end position="121"/>
    </location>
</feature>
<dbReference type="PANTHER" id="PTHR46648">
    <property type="entry name" value="HIT FAMILY PROTEIN 1"/>
    <property type="match status" value="1"/>
</dbReference>
<dbReference type="EMBL" id="UOEH01000370">
    <property type="protein sequence ID" value="VAW02705.1"/>
    <property type="molecule type" value="Genomic_DNA"/>
</dbReference>
<dbReference type="Gene3D" id="3.30.428.10">
    <property type="entry name" value="HIT-like"/>
    <property type="match status" value="1"/>
</dbReference>
<dbReference type="EC" id="3.6.1.17" evidence="2"/>